<name>A0A5B0RN24_PUCGR</name>
<evidence type="ECO:0000313" key="3">
    <source>
        <dbReference type="Proteomes" id="UP000325313"/>
    </source>
</evidence>
<reference evidence="2 3" key="1">
    <citation type="submission" date="2019-05" db="EMBL/GenBank/DDBJ databases">
        <title>Emergence of the Ug99 lineage of the wheat stem rust pathogen through somatic hybridization.</title>
        <authorList>
            <person name="Li F."/>
            <person name="Upadhyaya N.M."/>
            <person name="Sperschneider J."/>
            <person name="Matny O."/>
            <person name="Nguyen-Phuc H."/>
            <person name="Mago R."/>
            <person name="Raley C."/>
            <person name="Miller M.E."/>
            <person name="Silverstein K.A.T."/>
            <person name="Henningsen E."/>
            <person name="Hirsch C.D."/>
            <person name="Visser B."/>
            <person name="Pretorius Z.A."/>
            <person name="Steffenson B.J."/>
            <person name="Schwessinger B."/>
            <person name="Dodds P.N."/>
            <person name="Figueroa M."/>
        </authorList>
    </citation>
    <scope>NUCLEOTIDE SEQUENCE [LARGE SCALE GENOMIC DNA]</scope>
    <source>
        <strain evidence="2 3">Ug99</strain>
    </source>
</reference>
<evidence type="ECO:0000313" key="2">
    <source>
        <dbReference type="EMBL" id="KAA1126144.1"/>
    </source>
</evidence>
<gene>
    <name evidence="2" type="ORF">PGTUg99_029061</name>
</gene>
<protein>
    <submittedName>
        <fullName evidence="2">Uncharacterized protein</fullName>
    </submittedName>
</protein>
<sequence length="100" mass="11112">MPRGAPEHPCNAPKRSRDPRVPTAAPVRLLMCPQSPPEQCKTPGPPIDTLKDPRPPEEPTQVVWKALPAAPYCFTMDVDPTKFSKLQKQIAKLMAVIMEE</sequence>
<organism evidence="2 3">
    <name type="scientific">Puccinia graminis f. sp. tritici</name>
    <dbReference type="NCBI Taxonomy" id="56615"/>
    <lineage>
        <taxon>Eukaryota</taxon>
        <taxon>Fungi</taxon>
        <taxon>Dikarya</taxon>
        <taxon>Basidiomycota</taxon>
        <taxon>Pucciniomycotina</taxon>
        <taxon>Pucciniomycetes</taxon>
        <taxon>Pucciniales</taxon>
        <taxon>Pucciniaceae</taxon>
        <taxon>Puccinia</taxon>
    </lineage>
</organism>
<proteinExistence type="predicted"/>
<evidence type="ECO:0000256" key="1">
    <source>
        <dbReference type="SAM" id="MobiDB-lite"/>
    </source>
</evidence>
<dbReference type="AlphaFoldDB" id="A0A5B0RN24"/>
<accession>A0A5B0RN24</accession>
<dbReference type="EMBL" id="VDEP01000173">
    <property type="protein sequence ID" value="KAA1126144.1"/>
    <property type="molecule type" value="Genomic_DNA"/>
</dbReference>
<feature type="region of interest" description="Disordered" evidence="1">
    <location>
        <begin position="1"/>
        <end position="60"/>
    </location>
</feature>
<dbReference type="Proteomes" id="UP000325313">
    <property type="component" value="Unassembled WGS sequence"/>
</dbReference>
<comment type="caution">
    <text evidence="2">The sequence shown here is derived from an EMBL/GenBank/DDBJ whole genome shotgun (WGS) entry which is preliminary data.</text>
</comment>